<dbReference type="EMBL" id="CDMZ01002246">
    <property type="protein sequence ID" value="CEM41508.1"/>
    <property type="molecule type" value="Genomic_DNA"/>
</dbReference>
<feature type="compositionally biased region" description="Basic and acidic residues" evidence="1">
    <location>
        <begin position="84"/>
        <end position="98"/>
    </location>
</feature>
<organism evidence="2">
    <name type="scientific">Chromera velia CCMP2878</name>
    <dbReference type="NCBI Taxonomy" id="1169474"/>
    <lineage>
        <taxon>Eukaryota</taxon>
        <taxon>Sar</taxon>
        <taxon>Alveolata</taxon>
        <taxon>Colpodellida</taxon>
        <taxon>Chromeraceae</taxon>
        <taxon>Chromera</taxon>
    </lineage>
</organism>
<dbReference type="VEuPathDB" id="CryptoDB:Cvel_6267"/>
<accession>A0A0G4HCC3</accession>
<gene>
    <name evidence="2" type="ORF">Cvel_6267</name>
</gene>
<feature type="non-terminal residue" evidence="2">
    <location>
        <position position="1"/>
    </location>
</feature>
<protein>
    <submittedName>
        <fullName evidence="2">Uncharacterized protein</fullName>
    </submittedName>
</protein>
<evidence type="ECO:0000313" key="2">
    <source>
        <dbReference type="EMBL" id="CEM41508.1"/>
    </source>
</evidence>
<dbReference type="AlphaFoldDB" id="A0A0G4HCC3"/>
<sequence>RVTQARGEQFDPFETAIRDRLLPALLFERPHDSLLTAAEQWIREVSALPVRLGGMGIDNPKTEGGEARATSQAATRELTQAIQEGREVEEEKEREDRKKAHKEHSHRKRAEEKERWEKVKEMEVPGVTGEQRRAVRDVKAKRHSGWLSVVPQEADDMLLSLEEFRDTLSLCYQFKAQGDKRNYEGCGGS</sequence>
<reference evidence="2" key="1">
    <citation type="submission" date="2014-11" db="EMBL/GenBank/DDBJ databases">
        <authorList>
            <person name="Otto D Thomas"/>
            <person name="Naeem Raeece"/>
        </authorList>
    </citation>
    <scope>NUCLEOTIDE SEQUENCE</scope>
</reference>
<name>A0A0G4HCC3_9ALVE</name>
<feature type="compositionally biased region" description="Basic residues" evidence="1">
    <location>
        <begin position="99"/>
        <end position="108"/>
    </location>
</feature>
<feature type="region of interest" description="Disordered" evidence="1">
    <location>
        <begin position="82"/>
        <end position="114"/>
    </location>
</feature>
<evidence type="ECO:0000256" key="1">
    <source>
        <dbReference type="SAM" id="MobiDB-lite"/>
    </source>
</evidence>
<feature type="region of interest" description="Disordered" evidence="1">
    <location>
        <begin position="56"/>
        <end position="75"/>
    </location>
</feature>
<proteinExistence type="predicted"/>